<accession>A0ABQ1H431</accession>
<evidence type="ECO:0000313" key="9">
    <source>
        <dbReference type="Proteomes" id="UP000617979"/>
    </source>
</evidence>
<dbReference type="Proteomes" id="UP000617979">
    <property type="component" value="Unassembled WGS sequence"/>
</dbReference>
<comment type="caution">
    <text evidence="8">The sequence shown here is derived from an EMBL/GenBank/DDBJ whole genome shotgun (WGS) entry which is preliminary data.</text>
</comment>
<comment type="similarity">
    <text evidence="1">Belongs to the UPF0758 family.</text>
</comment>
<feature type="domain" description="MPN" evidence="7">
    <location>
        <begin position="33"/>
        <end position="156"/>
    </location>
</feature>
<reference evidence="9" key="1">
    <citation type="journal article" date="2019" name="Int. J. Syst. Evol. Microbiol.">
        <title>The Global Catalogue of Microorganisms (GCM) 10K type strain sequencing project: providing services to taxonomists for standard genome sequencing and annotation.</title>
        <authorList>
            <consortium name="The Broad Institute Genomics Platform"/>
            <consortium name="The Broad Institute Genome Sequencing Center for Infectious Disease"/>
            <person name="Wu L."/>
            <person name="Ma J."/>
        </authorList>
    </citation>
    <scope>NUCLEOTIDE SEQUENCE [LARGE SCALE GENOMIC DNA]</scope>
    <source>
        <strain evidence="9">CGMCC 1.12404</strain>
    </source>
</reference>
<dbReference type="PROSITE" id="PS01302">
    <property type="entry name" value="UPF0758"/>
    <property type="match status" value="1"/>
</dbReference>
<dbReference type="PROSITE" id="PS50249">
    <property type="entry name" value="MPN"/>
    <property type="match status" value="1"/>
</dbReference>
<evidence type="ECO:0000256" key="2">
    <source>
        <dbReference type="ARBA" id="ARBA00022670"/>
    </source>
</evidence>
<proteinExistence type="inferred from homology"/>
<organism evidence="8 9">
    <name type="scientific">Kroppenstedtia guangzhouensis</name>
    <dbReference type="NCBI Taxonomy" id="1274356"/>
    <lineage>
        <taxon>Bacteria</taxon>
        <taxon>Bacillati</taxon>
        <taxon>Bacillota</taxon>
        <taxon>Bacilli</taxon>
        <taxon>Bacillales</taxon>
        <taxon>Thermoactinomycetaceae</taxon>
        <taxon>Kroppenstedtia</taxon>
    </lineage>
</organism>
<evidence type="ECO:0000256" key="3">
    <source>
        <dbReference type="ARBA" id="ARBA00022723"/>
    </source>
</evidence>
<dbReference type="CDD" id="cd08071">
    <property type="entry name" value="MPN_DUF2466"/>
    <property type="match status" value="1"/>
</dbReference>
<dbReference type="EMBL" id="BMEX01000028">
    <property type="protein sequence ID" value="GGA58132.1"/>
    <property type="molecule type" value="Genomic_DNA"/>
</dbReference>
<sequence>MYKIPVYDIRIAEEGYRHVTLEIVGHHESPVEQVGTPRDAADAVRSYLKGVDREHFVVMLLSTKNKINGFHTCHIGSVNTTVVHPREVFKPAVIANTAGIIVAHNHPSGDPTPSREDVHITERLYEVGKIMGIELLDHIIIGDPGRYYSMLEKGVFGRF</sequence>
<gene>
    <name evidence="8" type="ORF">GCM10007416_34170</name>
</gene>
<name>A0ABQ1H431_9BACL</name>
<evidence type="ECO:0000313" key="8">
    <source>
        <dbReference type="EMBL" id="GGA58132.1"/>
    </source>
</evidence>
<dbReference type="InterPro" id="IPR037518">
    <property type="entry name" value="MPN"/>
</dbReference>
<dbReference type="InterPro" id="IPR025657">
    <property type="entry name" value="RadC_JAB"/>
</dbReference>
<evidence type="ECO:0000256" key="6">
    <source>
        <dbReference type="ARBA" id="ARBA00023049"/>
    </source>
</evidence>
<keyword evidence="5" id="KW-0862">Zinc</keyword>
<dbReference type="PANTHER" id="PTHR30471">
    <property type="entry name" value="DNA REPAIR PROTEIN RADC"/>
    <property type="match status" value="1"/>
</dbReference>
<keyword evidence="4" id="KW-0378">Hydrolase</keyword>
<evidence type="ECO:0000256" key="1">
    <source>
        <dbReference type="ARBA" id="ARBA00010243"/>
    </source>
</evidence>
<evidence type="ECO:0000256" key="5">
    <source>
        <dbReference type="ARBA" id="ARBA00022833"/>
    </source>
</evidence>
<dbReference type="RefSeq" id="WP_188433697.1">
    <property type="nucleotide sequence ID" value="NZ_BMEX01000028.1"/>
</dbReference>
<dbReference type="SUPFAM" id="SSF102712">
    <property type="entry name" value="JAB1/MPN domain"/>
    <property type="match status" value="1"/>
</dbReference>
<protein>
    <recommendedName>
        <fullName evidence="7">MPN domain-containing protein</fullName>
    </recommendedName>
</protein>
<keyword evidence="6" id="KW-0482">Metalloprotease</keyword>
<keyword evidence="2" id="KW-0645">Protease</keyword>
<dbReference type="PANTHER" id="PTHR30471:SF3">
    <property type="entry name" value="UPF0758 PROTEIN YEES-RELATED"/>
    <property type="match status" value="1"/>
</dbReference>
<dbReference type="Gene3D" id="3.40.140.10">
    <property type="entry name" value="Cytidine Deaminase, domain 2"/>
    <property type="match status" value="1"/>
</dbReference>
<keyword evidence="3" id="KW-0479">Metal-binding</keyword>
<evidence type="ECO:0000256" key="4">
    <source>
        <dbReference type="ARBA" id="ARBA00022801"/>
    </source>
</evidence>
<evidence type="ECO:0000259" key="7">
    <source>
        <dbReference type="PROSITE" id="PS50249"/>
    </source>
</evidence>
<keyword evidence="9" id="KW-1185">Reference proteome</keyword>
<dbReference type="InterPro" id="IPR001405">
    <property type="entry name" value="UPF0758"/>
</dbReference>
<dbReference type="InterPro" id="IPR020891">
    <property type="entry name" value="UPF0758_CS"/>
</dbReference>
<dbReference type="Pfam" id="PF04002">
    <property type="entry name" value="RadC"/>
    <property type="match status" value="1"/>
</dbReference>